<evidence type="ECO:0000313" key="3">
    <source>
        <dbReference type="Proteomes" id="UP000572817"/>
    </source>
</evidence>
<proteinExistence type="predicted"/>
<reference evidence="2 3" key="1">
    <citation type="submission" date="2020-04" db="EMBL/GenBank/DDBJ databases">
        <title>Genome Assembly and Annotation of Botryosphaeria dothidea sdau 11-99, a Latent Pathogen of Apple Fruit Ring Rot in China.</title>
        <authorList>
            <person name="Yu C."/>
            <person name="Diao Y."/>
            <person name="Lu Q."/>
            <person name="Zhao J."/>
            <person name="Cui S."/>
            <person name="Peng C."/>
            <person name="He B."/>
            <person name="Liu H."/>
        </authorList>
    </citation>
    <scope>NUCLEOTIDE SEQUENCE [LARGE SCALE GENOMIC DNA]</scope>
    <source>
        <strain evidence="3">sdau11-99</strain>
        <strain evidence="2">Sdau11-99</strain>
    </source>
</reference>
<dbReference type="Proteomes" id="UP000572817">
    <property type="component" value="Unassembled WGS sequence"/>
</dbReference>
<keyword evidence="3" id="KW-1185">Reference proteome</keyword>
<evidence type="ECO:0000313" key="1">
    <source>
        <dbReference type="EMBL" id="KAF4310477.1"/>
    </source>
</evidence>
<sequence length="86" mass="9553">MALPHAHRVRHLLLPVKPPATANRSQFNAAHLLAAELLAFRAVATTSTFVCRICPLPCITSASAFYLGDTIKMQPKSKQLNMKIWR</sequence>
<organism evidence="2 3">
    <name type="scientific">Botryosphaeria dothidea</name>
    <dbReference type="NCBI Taxonomy" id="55169"/>
    <lineage>
        <taxon>Eukaryota</taxon>
        <taxon>Fungi</taxon>
        <taxon>Dikarya</taxon>
        <taxon>Ascomycota</taxon>
        <taxon>Pezizomycotina</taxon>
        <taxon>Dothideomycetes</taxon>
        <taxon>Dothideomycetes incertae sedis</taxon>
        <taxon>Botryosphaeriales</taxon>
        <taxon>Botryosphaeriaceae</taxon>
        <taxon>Botryosphaeria</taxon>
    </lineage>
</organism>
<dbReference type="EMBL" id="WWBZ02000008">
    <property type="protein sequence ID" value="KAF4311725.1"/>
    <property type="molecule type" value="Genomic_DNA"/>
</dbReference>
<accession>A0A8H4N799</accession>
<dbReference type="AlphaFoldDB" id="A0A8H4N799"/>
<dbReference type="EMBL" id="WWBZ02000015">
    <property type="protein sequence ID" value="KAF4310477.1"/>
    <property type="molecule type" value="Genomic_DNA"/>
</dbReference>
<name>A0A8H4N799_9PEZI</name>
<evidence type="ECO:0000313" key="2">
    <source>
        <dbReference type="EMBL" id="KAF4311725.1"/>
    </source>
</evidence>
<comment type="caution">
    <text evidence="2">The sequence shown here is derived from an EMBL/GenBank/DDBJ whole genome shotgun (WGS) entry which is preliminary data.</text>
</comment>
<gene>
    <name evidence="2" type="ORF">GTA08_BOTSDO12656</name>
    <name evidence="1" type="ORF">GTA08_BOTSDO14007</name>
</gene>
<protein>
    <submittedName>
        <fullName evidence="2">Uncharacterized protein</fullName>
    </submittedName>
</protein>